<protein>
    <recommendedName>
        <fullName evidence="3">Zinc knuckle CX2CX4HX4C domain-containing protein</fullName>
    </recommendedName>
</protein>
<dbReference type="EMBL" id="JABFAA010000001">
    <property type="protein sequence ID" value="MBA0674794.1"/>
    <property type="molecule type" value="Genomic_DNA"/>
</dbReference>
<dbReference type="PANTHER" id="PTHR31286:SF173">
    <property type="entry name" value="DUF4283 DOMAIN-CONTAINING PROTEIN"/>
    <property type="match status" value="1"/>
</dbReference>
<keyword evidence="2" id="KW-1185">Reference proteome</keyword>
<comment type="caution">
    <text evidence="1">The sequence shown here is derived from an EMBL/GenBank/DDBJ whole genome shotgun (WGS) entry which is preliminary data.</text>
</comment>
<evidence type="ECO:0000313" key="1">
    <source>
        <dbReference type="EMBL" id="MBA0674794.1"/>
    </source>
</evidence>
<accession>A0A7J8WJF1</accession>
<name>A0A7J8WJF1_GOSAI</name>
<evidence type="ECO:0008006" key="3">
    <source>
        <dbReference type="Google" id="ProtNLM"/>
    </source>
</evidence>
<reference evidence="1 2" key="1">
    <citation type="journal article" date="2019" name="Genome Biol. Evol.">
        <title>Insights into the evolution of the New World diploid cottons (Gossypium, subgenus Houzingenia) based on genome sequencing.</title>
        <authorList>
            <person name="Grover C.E."/>
            <person name="Arick M.A. 2nd"/>
            <person name="Thrash A."/>
            <person name="Conover J.L."/>
            <person name="Sanders W.S."/>
            <person name="Peterson D.G."/>
            <person name="Frelichowski J.E."/>
            <person name="Scheffler J.A."/>
            <person name="Scheffler B.E."/>
            <person name="Wendel J.F."/>
        </authorList>
    </citation>
    <scope>NUCLEOTIDE SEQUENCE [LARGE SCALE GENOMIC DNA]</scope>
    <source>
        <strain evidence="1">185</strain>
        <tissue evidence="1">Leaf</tissue>
    </source>
</reference>
<dbReference type="InterPro" id="IPR040256">
    <property type="entry name" value="At4g02000-like"/>
</dbReference>
<gene>
    <name evidence="1" type="ORF">Goari_016371</name>
</gene>
<dbReference type="AlphaFoldDB" id="A0A7J8WJF1"/>
<organism evidence="1 2">
    <name type="scientific">Gossypium aridum</name>
    <name type="common">American cotton</name>
    <name type="synonym">Erioxylum aridum</name>
    <dbReference type="NCBI Taxonomy" id="34290"/>
    <lineage>
        <taxon>Eukaryota</taxon>
        <taxon>Viridiplantae</taxon>
        <taxon>Streptophyta</taxon>
        <taxon>Embryophyta</taxon>
        <taxon>Tracheophyta</taxon>
        <taxon>Spermatophyta</taxon>
        <taxon>Magnoliopsida</taxon>
        <taxon>eudicotyledons</taxon>
        <taxon>Gunneridae</taxon>
        <taxon>Pentapetalae</taxon>
        <taxon>rosids</taxon>
        <taxon>malvids</taxon>
        <taxon>Malvales</taxon>
        <taxon>Malvaceae</taxon>
        <taxon>Malvoideae</taxon>
        <taxon>Gossypium</taxon>
    </lineage>
</organism>
<evidence type="ECO:0000313" key="2">
    <source>
        <dbReference type="Proteomes" id="UP000593577"/>
    </source>
</evidence>
<proteinExistence type="predicted"/>
<sequence>MDSLCDTVVSGVCFKEGEIPKKVRFRDKDENESMDLAADQIEKTKNSWKDKLIGSSSRSAGFVLESNEDFELLAGDVQKSFINVGLVGKVAKLDLNPDNRTKGRFTRLVVYINQDMSLVSHILINGKLQKVEYEFLPTVCCHCGRYGYLKEVCPSRVSEPSSVKQPPPSSTLTEVEKIIVNGSEETGETYEPWMLVESKSRRKTRDLSKIEAKITAKNNEASRYRALIETYHNSGSKSGAKD</sequence>
<dbReference type="PANTHER" id="PTHR31286">
    <property type="entry name" value="GLYCINE-RICH CELL WALL STRUCTURAL PROTEIN 1.8-LIKE"/>
    <property type="match status" value="1"/>
</dbReference>
<dbReference type="Proteomes" id="UP000593577">
    <property type="component" value="Unassembled WGS sequence"/>
</dbReference>